<accession>A0A4Z2IU79</accession>
<gene>
    <name evidence="2" type="ORF">EYF80_008794</name>
</gene>
<proteinExistence type="predicted"/>
<sequence length="254" mass="28258">MMSARCLSLAWRRSVAFSSWMNQDPLLVFRMAAVPSNKWDRLTNALTFERRKATDHVRALGQFDPGPAHVPSRSGVSVPLSFPPRIPLFTARRAGPHRPVDLLHATDVVCLQELDEQLVHHQLFAQDQRASPQRAAVPLQHATLQHRAPAAWHRTDTGTSITMRRKQVDNIPSSFDQPTSAGSQGSKQSDYNIRFQSGGETTMRVSESRRIDGMKPPDRVHPPVRGISLTCVTLMGLMRLADSRTEGGKGSLNE</sequence>
<protein>
    <submittedName>
        <fullName evidence="2">Uncharacterized protein</fullName>
    </submittedName>
</protein>
<organism evidence="2 3">
    <name type="scientific">Liparis tanakae</name>
    <name type="common">Tanaka's snailfish</name>
    <dbReference type="NCBI Taxonomy" id="230148"/>
    <lineage>
        <taxon>Eukaryota</taxon>
        <taxon>Metazoa</taxon>
        <taxon>Chordata</taxon>
        <taxon>Craniata</taxon>
        <taxon>Vertebrata</taxon>
        <taxon>Euteleostomi</taxon>
        <taxon>Actinopterygii</taxon>
        <taxon>Neopterygii</taxon>
        <taxon>Teleostei</taxon>
        <taxon>Neoteleostei</taxon>
        <taxon>Acanthomorphata</taxon>
        <taxon>Eupercaria</taxon>
        <taxon>Perciformes</taxon>
        <taxon>Cottioidei</taxon>
        <taxon>Cottales</taxon>
        <taxon>Liparidae</taxon>
        <taxon>Liparis</taxon>
    </lineage>
</organism>
<name>A0A4Z2IU79_9TELE</name>
<comment type="caution">
    <text evidence="2">The sequence shown here is derived from an EMBL/GenBank/DDBJ whole genome shotgun (WGS) entry which is preliminary data.</text>
</comment>
<feature type="compositionally biased region" description="Polar residues" evidence="1">
    <location>
        <begin position="170"/>
        <end position="205"/>
    </location>
</feature>
<reference evidence="2 3" key="1">
    <citation type="submission" date="2019-03" db="EMBL/GenBank/DDBJ databases">
        <title>First draft genome of Liparis tanakae, snailfish: a comprehensive survey of snailfish specific genes.</title>
        <authorList>
            <person name="Kim W."/>
            <person name="Song I."/>
            <person name="Jeong J.-H."/>
            <person name="Kim D."/>
            <person name="Kim S."/>
            <person name="Ryu S."/>
            <person name="Song J.Y."/>
            <person name="Lee S.K."/>
        </authorList>
    </citation>
    <scope>NUCLEOTIDE SEQUENCE [LARGE SCALE GENOMIC DNA]</scope>
    <source>
        <tissue evidence="2">Muscle</tissue>
    </source>
</reference>
<evidence type="ECO:0000313" key="3">
    <source>
        <dbReference type="Proteomes" id="UP000314294"/>
    </source>
</evidence>
<dbReference type="Proteomes" id="UP000314294">
    <property type="component" value="Unassembled WGS sequence"/>
</dbReference>
<dbReference type="AlphaFoldDB" id="A0A4Z2IU79"/>
<evidence type="ECO:0000256" key="1">
    <source>
        <dbReference type="SAM" id="MobiDB-lite"/>
    </source>
</evidence>
<dbReference type="EMBL" id="SRLO01000049">
    <property type="protein sequence ID" value="TNN81138.1"/>
    <property type="molecule type" value="Genomic_DNA"/>
</dbReference>
<evidence type="ECO:0000313" key="2">
    <source>
        <dbReference type="EMBL" id="TNN81138.1"/>
    </source>
</evidence>
<feature type="region of interest" description="Disordered" evidence="1">
    <location>
        <begin position="169"/>
        <end position="224"/>
    </location>
</feature>
<keyword evidence="3" id="KW-1185">Reference proteome</keyword>
<feature type="compositionally biased region" description="Basic and acidic residues" evidence="1">
    <location>
        <begin position="206"/>
        <end position="221"/>
    </location>
</feature>